<keyword evidence="3" id="KW-1185">Reference proteome</keyword>
<name>A0A0H2RMK4_9AGAM</name>
<dbReference type="AlphaFoldDB" id="A0A0H2RMK4"/>
<dbReference type="Proteomes" id="UP000053477">
    <property type="component" value="Unassembled WGS sequence"/>
</dbReference>
<dbReference type="InterPro" id="IPR046522">
    <property type="entry name" value="DUF6699"/>
</dbReference>
<dbReference type="Pfam" id="PF20415">
    <property type="entry name" value="DUF6699"/>
    <property type="match status" value="1"/>
</dbReference>
<feature type="domain" description="DUF6699" evidence="1">
    <location>
        <begin position="280"/>
        <end position="410"/>
    </location>
</feature>
<evidence type="ECO:0000259" key="1">
    <source>
        <dbReference type="Pfam" id="PF20415"/>
    </source>
</evidence>
<organism evidence="2 3">
    <name type="scientific">Schizopora paradoxa</name>
    <dbReference type="NCBI Taxonomy" id="27342"/>
    <lineage>
        <taxon>Eukaryota</taxon>
        <taxon>Fungi</taxon>
        <taxon>Dikarya</taxon>
        <taxon>Basidiomycota</taxon>
        <taxon>Agaricomycotina</taxon>
        <taxon>Agaricomycetes</taxon>
        <taxon>Hymenochaetales</taxon>
        <taxon>Schizoporaceae</taxon>
        <taxon>Schizopora</taxon>
    </lineage>
</organism>
<proteinExistence type="predicted"/>
<reference evidence="2 3" key="1">
    <citation type="submission" date="2015-04" db="EMBL/GenBank/DDBJ databases">
        <title>Complete genome sequence of Schizopora paradoxa KUC8140, a cosmopolitan wood degrader in East Asia.</title>
        <authorList>
            <consortium name="DOE Joint Genome Institute"/>
            <person name="Min B."/>
            <person name="Park H."/>
            <person name="Jang Y."/>
            <person name="Kim J.-J."/>
            <person name="Kim K.H."/>
            <person name="Pangilinan J."/>
            <person name="Lipzen A."/>
            <person name="Riley R."/>
            <person name="Grigoriev I.V."/>
            <person name="Spatafora J.W."/>
            <person name="Choi I.-G."/>
        </authorList>
    </citation>
    <scope>NUCLEOTIDE SEQUENCE [LARGE SCALE GENOMIC DNA]</scope>
    <source>
        <strain evidence="2 3">KUC8140</strain>
    </source>
</reference>
<dbReference type="OrthoDB" id="3265169at2759"/>
<dbReference type="STRING" id="27342.A0A0H2RMK4"/>
<dbReference type="EMBL" id="KQ085965">
    <property type="protein sequence ID" value="KLO13104.1"/>
    <property type="molecule type" value="Genomic_DNA"/>
</dbReference>
<protein>
    <recommendedName>
        <fullName evidence="1">DUF6699 domain-containing protein</fullName>
    </recommendedName>
</protein>
<sequence>MSIYHDMPSMVDAPDNGNGVVPGGFGATPANRAGGFAPFPGTPYAQQQPSLAFPPSPTFAQPQGNFGIAPQQQSAWGPLSPNTTFAQLPQNQIPNQNPYPYTASMNAAPMGAGLPPGTPYYAATPFQLPQTPLPQGYYGRDPWTQSEPTPAARQLPQHLYMTPGSTTSSTLPGDDWTLRDYGASPGAGLRRVASMGASTSSSAATSMMGYASGPRRIYKKPEDWRRDYTSPRQGLGRLFSFGKNSNSPARPSLARNVKSMFGATQAHWSIEYSSSSPKCIWDIRCPPEYLQVQPDGRPHSYLENQEAATDPPTNRMFLTHPLLPWGIDVSSGHGSIITISHLLTQVYFELQRSVMESDFWNDELDEEDRRLILAAWEQRCNGNPVEAGNGLRRVDYLLDTFYFLGISKRGDNEWELKIKRHPKIR</sequence>
<accession>A0A0H2RMK4</accession>
<evidence type="ECO:0000313" key="3">
    <source>
        <dbReference type="Proteomes" id="UP000053477"/>
    </source>
</evidence>
<evidence type="ECO:0000313" key="2">
    <source>
        <dbReference type="EMBL" id="KLO13104.1"/>
    </source>
</evidence>
<gene>
    <name evidence="2" type="ORF">SCHPADRAFT_383251</name>
</gene>
<dbReference type="InParanoid" id="A0A0H2RMK4"/>